<dbReference type="GO" id="GO:0016788">
    <property type="term" value="F:hydrolase activity, acting on ester bonds"/>
    <property type="evidence" value="ECO:0007669"/>
    <property type="project" value="UniProtKB-ARBA"/>
</dbReference>
<dbReference type="SUPFAM" id="SSF49899">
    <property type="entry name" value="Concanavalin A-like lectins/glucanases"/>
    <property type="match status" value="1"/>
</dbReference>
<name>A0A512BZZ1_9HYPH</name>
<dbReference type="SUPFAM" id="SSF52266">
    <property type="entry name" value="SGNH hydrolase"/>
    <property type="match status" value="1"/>
</dbReference>
<dbReference type="Pfam" id="PF03629">
    <property type="entry name" value="SASA"/>
    <property type="match status" value="1"/>
</dbReference>
<dbReference type="Gene3D" id="2.60.120.200">
    <property type="match status" value="1"/>
</dbReference>
<dbReference type="Pfam" id="PF13385">
    <property type="entry name" value="Laminin_G_3"/>
    <property type="match status" value="1"/>
</dbReference>
<evidence type="ECO:0000259" key="2">
    <source>
        <dbReference type="Pfam" id="PF03629"/>
    </source>
</evidence>
<dbReference type="InterPro" id="IPR036514">
    <property type="entry name" value="SGNH_hydro_sf"/>
</dbReference>
<dbReference type="OrthoDB" id="8449502at2"/>
<proteinExistence type="predicted"/>
<gene>
    <name evidence="3" type="ORF">MAE02_52310</name>
</gene>
<dbReference type="AlphaFoldDB" id="A0A512BZZ1"/>
<keyword evidence="4" id="KW-1185">Reference proteome</keyword>
<dbReference type="InterPro" id="IPR005181">
    <property type="entry name" value="SASA"/>
</dbReference>
<feature type="domain" description="Sialate O-acetylesterase" evidence="2">
    <location>
        <begin position="37"/>
        <end position="289"/>
    </location>
</feature>
<dbReference type="CDD" id="cd00063">
    <property type="entry name" value="FN3"/>
    <property type="match status" value="1"/>
</dbReference>
<comment type="caution">
    <text evidence="3">The sequence shown here is derived from an EMBL/GenBank/DDBJ whole genome shotgun (WGS) entry which is preliminary data.</text>
</comment>
<dbReference type="Gene3D" id="3.40.50.1110">
    <property type="entry name" value="SGNH hydrolase"/>
    <property type="match status" value="1"/>
</dbReference>
<dbReference type="Proteomes" id="UP000321085">
    <property type="component" value="Unassembled WGS sequence"/>
</dbReference>
<dbReference type="InterPro" id="IPR052940">
    <property type="entry name" value="Carb_Esterase_6"/>
</dbReference>
<reference evidence="3 4" key="1">
    <citation type="submission" date="2019-07" db="EMBL/GenBank/DDBJ databases">
        <title>Whole genome shotgun sequence of Microvirga aerophila NBRC 106136.</title>
        <authorList>
            <person name="Hosoyama A."/>
            <person name="Uohara A."/>
            <person name="Ohji S."/>
            <person name="Ichikawa N."/>
        </authorList>
    </citation>
    <scope>NUCLEOTIDE SEQUENCE [LARGE SCALE GENOMIC DNA]</scope>
    <source>
        <strain evidence="3 4">NBRC 106136</strain>
    </source>
</reference>
<protein>
    <recommendedName>
        <fullName evidence="2">Sialate O-acetylesterase domain-containing protein</fullName>
    </recommendedName>
</protein>
<dbReference type="InterPro" id="IPR013320">
    <property type="entry name" value="ConA-like_dom_sf"/>
</dbReference>
<accession>A0A512BZZ1</accession>
<organism evidence="3 4">
    <name type="scientific">Microvirga aerophila</name>
    <dbReference type="NCBI Taxonomy" id="670291"/>
    <lineage>
        <taxon>Bacteria</taxon>
        <taxon>Pseudomonadati</taxon>
        <taxon>Pseudomonadota</taxon>
        <taxon>Alphaproteobacteria</taxon>
        <taxon>Hyphomicrobiales</taxon>
        <taxon>Methylobacteriaceae</taxon>
        <taxon>Microvirga</taxon>
    </lineage>
</organism>
<keyword evidence="1" id="KW-0378">Hydrolase</keyword>
<evidence type="ECO:0000313" key="3">
    <source>
        <dbReference type="EMBL" id="GEO17535.1"/>
    </source>
</evidence>
<dbReference type="InterPro" id="IPR003961">
    <property type="entry name" value="FN3_dom"/>
</dbReference>
<dbReference type="RefSeq" id="WP_114188852.1">
    <property type="nucleotide sequence ID" value="NZ_BJYU01000109.1"/>
</dbReference>
<sequence>MTRITEAPEAVLLSGQERMPYADDGTQEWKYARPVGFDVILLAGQSNMVGFTGPGTEDALIDWTHDRIFQWSPTGGNGNDATYAQRLLKARDPLLWPGLQNLPEFGTEWGPSAGMEFARKLLPFTPPGRSIVLVPAAVGGTALVGSDWSSPNGTQFNLAVQAATSAIDALPNARLTHILWVQGESDVLNGVAASAYQAALDATLQAFRTQIPNAEDAFILIGQMVPEWIGQNPASLSAQIDAVHRATPRRLANAAFVQGPVASHTLAGNIHYDAKGQRTIGHRFARKALSPALLTGGVALGTPVDVTVLGASVRWTAPDSDASHFAIEFRAVSSTGGWTRIEHSPPQWVEPGGVTSYAFTNLSQDIEVRIASMHHDRISGFAEPVVLRYQSVPDPLVDLDFDNATTVDDRVTTVPSAGANAAPWLPAADHEPTLEDLNGSKVLRTTTTQILQSAASLPAGAFSTLFLVNHDNFSAQGVYFIAGNTPLPYVVWRGQDLGFNVNAGTAGTGNRAVSGRIYPNVWLAIAVTFDPALPSNQLEIYLDGELSVEADAPDWDSVSVQGMLMNSIYPHSFGSGNNARWATYKIWGSALGAQAVAQETIAAASRIGVTLSA</sequence>
<evidence type="ECO:0000313" key="4">
    <source>
        <dbReference type="Proteomes" id="UP000321085"/>
    </source>
</evidence>
<dbReference type="PANTHER" id="PTHR31988:SF19">
    <property type="entry name" value="9-O-ACETYL-N-ACETYLNEURAMINIC ACID DEACETYLASE-RELATED"/>
    <property type="match status" value="1"/>
</dbReference>
<dbReference type="EMBL" id="BJYU01000109">
    <property type="protein sequence ID" value="GEO17535.1"/>
    <property type="molecule type" value="Genomic_DNA"/>
</dbReference>
<dbReference type="PANTHER" id="PTHR31988">
    <property type="entry name" value="ESTERASE, PUTATIVE (DUF303)-RELATED"/>
    <property type="match status" value="1"/>
</dbReference>
<evidence type="ECO:0000256" key="1">
    <source>
        <dbReference type="ARBA" id="ARBA00022801"/>
    </source>
</evidence>